<reference evidence="2 3" key="1">
    <citation type="journal article" date="2022" name="Nat. Genet.">
        <title>Improved pea reference genome and pan-genome highlight genomic features and evolutionary characteristics.</title>
        <authorList>
            <person name="Yang T."/>
            <person name="Liu R."/>
            <person name="Luo Y."/>
            <person name="Hu S."/>
            <person name="Wang D."/>
            <person name="Wang C."/>
            <person name="Pandey M.K."/>
            <person name="Ge S."/>
            <person name="Xu Q."/>
            <person name="Li N."/>
            <person name="Li G."/>
            <person name="Huang Y."/>
            <person name="Saxena R.K."/>
            <person name="Ji Y."/>
            <person name="Li M."/>
            <person name="Yan X."/>
            <person name="He Y."/>
            <person name="Liu Y."/>
            <person name="Wang X."/>
            <person name="Xiang C."/>
            <person name="Varshney R.K."/>
            <person name="Ding H."/>
            <person name="Gao S."/>
            <person name="Zong X."/>
        </authorList>
    </citation>
    <scope>NUCLEOTIDE SEQUENCE [LARGE SCALE GENOMIC DNA]</scope>
    <source>
        <strain evidence="2 3">cv. Zhongwan 6</strain>
    </source>
</reference>
<comment type="caution">
    <text evidence="2">The sequence shown here is derived from an EMBL/GenBank/DDBJ whole genome shotgun (WGS) entry which is preliminary data.</text>
</comment>
<gene>
    <name evidence="2" type="ORF">KIW84_021452</name>
</gene>
<dbReference type="PANTHER" id="PTHR43173:SF28">
    <property type="entry name" value="AARF DOMAIN CONTAINING KINASE 5"/>
    <property type="match status" value="1"/>
</dbReference>
<dbReference type="AlphaFoldDB" id="A0A9D4Y917"/>
<feature type="domain" description="ABC1 atypical kinase-like" evidence="1">
    <location>
        <begin position="16"/>
        <end position="199"/>
    </location>
</feature>
<dbReference type="SUPFAM" id="SSF56112">
    <property type="entry name" value="Protein kinase-like (PK-like)"/>
    <property type="match status" value="1"/>
</dbReference>
<evidence type="ECO:0000313" key="2">
    <source>
        <dbReference type="EMBL" id="KAI5434622.1"/>
    </source>
</evidence>
<dbReference type="InterPro" id="IPR004147">
    <property type="entry name" value="ABC1_dom"/>
</dbReference>
<dbReference type="PANTHER" id="PTHR43173">
    <property type="entry name" value="ABC1 FAMILY PROTEIN"/>
    <property type="match status" value="1"/>
</dbReference>
<organism evidence="2 3">
    <name type="scientific">Pisum sativum</name>
    <name type="common">Garden pea</name>
    <name type="synonym">Lathyrus oleraceus</name>
    <dbReference type="NCBI Taxonomy" id="3888"/>
    <lineage>
        <taxon>Eukaryota</taxon>
        <taxon>Viridiplantae</taxon>
        <taxon>Streptophyta</taxon>
        <taxon>Embryophyta</taxon>
        <taxon>Tracheophyta</taxon>
        <taxon>Spermatophyta</taxon>
        <taxon>Magnoliopsida</taxon>
        <taxon>eudicotyledons</taxon>
        <taxon>Gunneridae</taxon>
        <taxon>Pentapetalae</taxon>
        <taxon>rosids</taxon>
        <taxon>fabids</taxon>
        <taxon>Fabales</taxon>
        <taxon>Fabaceae</taxon>
        <taxon>Papilionoideae</taxon>
        <taxon>50 kb inversion clade</taxon>
        <taxon>NPAAA clade</taxon>
        <taxon>Hologalegina</taxon>
        <taxon>IRL clade</taxon>
        <taxon>Fabeae</taxon>
        <taxon>Lathyrus</taxon>
    </lineage>
</organism>
<dbReference type="Pfam" id="PF03109">
    <property type="entry name" value="ABC1"/>
    <property type="match status" value="1"/>
</dbReference>
<accession>A0A9D4Y917</accession>
<dbReference type="EMBL" id="JAMSHJ010000002">
    <property type="protein sequence ID" value="KAI5434622.1"/>
    <property type="molecule type" value="Genomic_DNA"/>
</dbReference>
<evidence type="ECO:0000313" key="3">
    <source>
        <dbReference type="Proteomes" id="UP001058974"/>
    </source>
</evidence>
<dbReference type="InterPro" id="IPR011009">
    <property type="entry name" value="Kinase-like_dom_sf"/>
</dbReference>
<protein>
    <recommendedName>
        <fullName evidence="1">ABC1 atypical kinase-like domain-containing protein</fullName>
    </recommendedName>
</protein>
<name>A0A9D4Y917_PEA</name>
<dbReference type="Proteomes" id="UP001058974">
    <property type="component" value="Chromosome 2"/>
</dbReference>
<proteinExistence type="predicted"/>
<dbReference type="Gene3D" id="1.10.510.10">
    <property type="entry name" value="Transferase(Phosphotransferase) domain 1"/>
    <property type="match status" value="1"/>
</dbReference>
<evidence type="ECO:0000259" key="1">
    <source>
        <dbReference type="Pfam" id="PF03109"/>
    </source>
</evidence>
<dbReference type="InterPro" id="IPR051130">
    <property type="entry name" value="Mito_struct-func_regulator"/>
</dbReference>
<sequence>MDCKMLKEIYFCHYQVQYPWIEQQMHFDTRTMYFLSKVIAWLYPQYRFEWLPLTFAKSVSSELDFVQEARNSERAAKNFRNNKIVRIPNVFWELTTRQVLTMEFYAGHKIDDLDFLSEIGVDPEKVAKSLIELFAEMIFVHGYIHGDPHPGNILVSPEGRNGFSLVLLDHAVYRELDEEFRKDFCQLWEALALKDSKKTMWLGERFGAGKYSRYLPIIFTGTTIESKYSSGMSIKEKETMKHELKSLMFEDLSLFMESMPPDFIAILRVDALLRSTIRKMDVSRLIRLLTYTKFAVYGRLRLKFDGELCKMPEMNVYFAVKAVFLNFISTLKYFHILTKILIGAIESTPWQQKVKNVQNYLYHKIGSSDLWSILVHSVFLLFCMRPAS</sequence>
<keyword evidence="3" id="KW-1185">Reference proteome</keyword>
<dbReference type="Gramene" id="Psat02G0145200-T2">
    <property type="protein sequence ID" value="KAI5434622.1"/>
    <property type="gene ID" value="KIW84_021452"/>
</dbReference>